<evidence type="ECO:0000256" key="1">
    <source>
        <dbReference type="ARBA" id="ARBA00005817"/>
    </source>
</evidence>
<dbReference type="RefSeq" id="WP_187302764.1">
    <property type="nucleotide sequence ID" value="NZ_CBCTON010000007.1"/>
</dbReference>
<proteinExistence type="inferred from homology"/>
<feature type="binding site" evidence="2">
    <location>
        <begin position="243"/>
        <end position="244"/>
    </location>
    <ligand>
        <name>FAD</name>
        <dbReference type="ChEBI" id="CHEBI:57692"/>
    </ligand>
</feature>
<gene>
    <name evidence="4" type="ORF">H9L42_07430</name>
</gene>
<dbReference type="GO" id="GO:0033539">
    <property type="term" value="P:fatty acid beta-oxidation using acyl-CoA dehydrogenase"/>
    <property type="evidence" value="ECO:0007669"/>
    <property type="project" value="TreeGrafter"/>
</dbReference>
<dbReference type="Pfam" id="PF01012">
    <property type="entry name" value="ETF"/>
    <property type="match status" value="1"/>
</dbReference>
<dbReference type="CDD" id="cd01715">
    <property type="entry name" value="ETF_alpha"/>
    <property type="match status" value="1"/>
</dbReference>
<accession>A0A923NN67</accession>
<dbReference type="PANTHER" id="PTHR43153:SF1">
    <property type="entry name" value="ELECTRON TRANSFER FLAVOPROTEIN SUBUNIT ALPHA, MITOCHONDRIAL"/>
    <property type="match status" value="1"/>
</dbReference>
<feature type="binding site" evidence="2">
    <location>
        <position position="218"/>
    </location>
    <ligand>
        <name>FAD</name>
        <dbReference type="ChEBI" id="CHEBI:57692"/>
    </ligand>
</feature>
<dbReference type="InterPro" id="IPR033947">
    <property type="entry name" value="ETF_alpha_N"/>
</dbReference>
<evidence type="ECO:0000313" key="4">
    <source>
        <dbReference type="EMBL" id="MBC6679655.1"/>
    </source>
</evidence>
<keyword evidence="5" id="KW-1185">Reference proteome</keyword>
<dbReference type="AlphaFoldDB" id="A0A923NN67"/>
<dbReference type="InterPro" id="IPR001308">
    <property type="entry name" value="ETF_a/FixB"/>
</dbReference>
<dbReference type="EMBL" id="JACRYT010000006">
    <property type="protein sequence ID" value="MBC6679655.1"/>
    <property type="molecule type" value="Genomic_DNA"/>
</dbReference>
<dbReference type="Gene3D" id="3.40.50.620">
    <property type="entry name" value="HUPs"/>
    <property type="match status" value="1"/>
</dbReference>
<dbReference type="Gene3D" id="3.40.50.1220">
    <property type="entry name" value="TPP-binding domain"/>
    <property type="match status" value="1"/>
</dbReference>
<sequence>MEQRHKILILAELCEGGVHKVAYELIGKALELYPSGKSVVECLILGNGEPDVAELCRRGAETVYYMKDPAFEEPEEQLYKENICAFIREHEPEIVLIGATSLGRSLGPRIAAALRTGLTADCTQLQISTEEKTAGKLEQIRPAFSDNILAHIVTGTMPQMATVRYKEFPEAVSDKSREVNIKVIKPYRTEVSGCRITRVYRELQENIQDAQVIVAGGRGIRKKEDLALLKELADLLGGQVGVSRALVDAGLAGSSMQVGYSGNRVKPALYIACGISGAPQHLAGMKESDVVIAVNTDPSAPIFSICDYGYVGDLYQILPQMIEDVKAWKGEEK</sequence>
<evidence type="ECO:0000259" key="3">
    <source>
        <dbReference type="SMART" id="SM00893"/>
    </source>
</evidence>
<evidence type="ECO:0000313" key="5">
    <source>
        <dbReference type="Proteomes" id="UP000602647"/>
    </source>
</evidence>
<dbReference type="Pfam" id="PF00766">
    <property type="entry name" value="ETF_alpha"/>
    <property type="match status" value="1"/>
</dbReference>
<dbReference type="InterPro" id="IPR014730">
    <property type="entry name" value="ETF_a/b_N"/>
</dbReference>
<dbReference type="SUPFAM" id="SSF52402">
    <property type="entry name" value="Adenine nucleotide alpha hydrolases-like"/>
    <property type="match status" value="1"/>
</dbReference>
<dbReference type="GO" id="GO:0050660">
    <property type="term" value="F:flavin adenine dinucleotide binding"/>
    <property type="evidence" value="ECO:0007669"/>
    <property type="project" value="InterPro"/>
</dbReference>
<dbReference type="InterPro" id="IPR014731">
    <property type="entry name" value="ETF_asu_C"/>
</dbReference>
<dbReference type="SUPFAM" id="SSF52467">
    <property type="entry name" value="DHS-like NAD/FAD-binding domain"/>
    <property type="match status" value="1"/>
</dbReference>
<feature type="binding site" evidence="2">
    <location>
        <begin position="274"/>
        <end position="281"/>
    </location>
    <ligand>
        <name>FAD</name>
        <dbReference type="ChEBI" id="CHEBI:57692"/>
    </ligand>
</feature>
<dbReference type="SMART" id="SM00893">
    <property type="entry name" value="ETF"/>
    <property type="match status" value="1"/>
</dbReference>
<dbReference type="InterPro" id="IPR014729">
    <property type="entry name" value="Rossmann-like_a/b/a_fold"/>
</dbReference>
<name>A0A923NN67_9FIRM</name>
<keyword evidence="2" id="KW-0285">Flavoprotein</keyword>
<comment type="cofactor">
    <cofactor evidence="2">
        <name>FAD</name>
        <dbReference type="ChEBI" id="CHEBI:57692"/>
    </cofactor>
    <text evidence="2">Binds 1 FAD per dimer.</text>
</comment>
<protein>
    <submittedName>
        <fullName evidence="4">Electron transfer flavoprotein subunit alpha/FixB family protein</fullName>
    </submittedName>
</protein>
<reference evidence="4" key="1">
    <citation type="submission" date="2020-08" db="EMBL/GenBank/DDBJ databases">
        <title>Genome public.</title>
        <authorList>
            <person name="Liu C."/>
            <person name="Sun Q."/>
        </authorList>
    </citation>
    <scope>NUCLEOTIDE SEQUENCE</scope>
    <source>
        <strain evidence="4">BX12</strain>
    </source>
</reference>
<organism evidence="4 5">
    <name type="scientific">Zhenpiania hominis</name>
    <dbReference type="NCBI Taxonomy" id="2763644"/>
    <lineage>
        <taxon>Bacteria</taxon>
        <taxon>Bacillati</taxon>
        <taxon>Bacillota</taxon>
        <taxon>Clostridia</taxon>
        <taxon>Peptostreptococcales</taxon>
        <taxon>Anaerovoracaceae</taxon>
        <taxon>Zhenpiania</taxon>
    </lineage>
</organism>
<evidence type="ECO:0000256" key="2">
    <source>
        <dbReference type="PIRSR" id="PIRSR000089-1"/>
    </source>
</evidence>
<dbReference type="GO" id="GO:0009055">
    <property type="term" value="F:electron transfer activity"/>
    <property type="evidence" value="ECO:0007669"/>
    <property type="project" value="InterPro"/>
</dbReference>
<feature type="domain" description="Electron transfer flavoprotein alpha/beta-subunit N-terminal" evidence="3">
    <location>
        <begin position="7"/>
        <end position="191"/>
    </location>
</feature>
<dbReference type="PIRSF" id="PIRSF000089">
    <property type="entry name" value="Electra_flavoP_a"/>
    <property type="match status" value="1"/>
</dbReference>
<dbReference type="InterPro" id="IPR029035">
    <property type="entry name" value="DHS-like_NAD/FAD-binding_dom"/>
</dbReference>
<dbReference type="Proteomes" id="UP000602647">
    <property type="component" value="Unassembled WGS sequence"/>
</dbReference>
<comment type="similarity">
    <text evidence="1">Belongs to the ETF alpha-subunit/FixB family.</text>
</comment>
<comment type="caution">
    <text evidence="4">The sequence shown here is derived from an EMBL/GenBank/DDBJ whole genome shotgun (WGS) entry which is preliminary data.</text>
</comment>
<feature type="binding site" evidence="2">
    <location>
        <position position="295"/>
    </location>
    <ligand>
        <name>FAD</name>
        <dbReference type="ChEBI" id="CHEBI:57692"/>
    </ligand>
</feature>
<feature type="binding site" evidence="2">
    <location>
        <begin position="257"/>
        <end position="261"/>
    </location>
    <ligand>
        <name>FAD</name>
        <dbReference type="ChEBI" id="CHEBI:57692"/>
    </ligand>
</feature>
<dbReference type="PANTHER" id="PTHR43153">
    <property type="entry name" value="ELECTRON TRANSFER FLAVOPROTEIN ALPHA"/>
    <property type="match status" value="1"/>
</dbReference>
<keyword evidence="2" id="KW-0274">FAD</keyword>